<reference evidence="1 2" key="1">
    <citation type="journal article" date="2023" name="Hortic Res">
        <title>The complete reference genome for grapevine (Vitis vinifera L.) genetics and breeding.</title>
        <authorList>
            <person name="Shi X."/>
            <person name="Cao S."/>
            <person name="Wang X."/>
            <person name="Huang S."/>
            <person name="Wang Y."/>
            <person name="Liu Z."/>
            <person name="Liu W."/>
            <person name="Leng X."/>
            <person name="Peng Y."/>
            <person name="Wang N."/>
            <person name="Wang Y."/>
            <person name="Ma Z."/>
            <person name="Xu X."/>
            <person name="Zhang F."/>
            <person name="Xue H."/>
            <person name="Zhong H."/>
            <person name="Wang Y."/>
            <person name="Zhang K."/>
            <person name="Velt A."/>
            <person name="Avia K."/>
            <person name="Holtgrawe D."/>
            <person name="Grimplet J."/>
            <person name="Matus J.T."/>
            <person name="Ware D."/>
            <person name="Wu X."/>
            <person name="Wang H."/>
            <person name="Liu C."/>
            <person name="Fang Y."/>
            <person name="Rustenholz C."/>
            <person name="Cheng Z."/>
            <person name="Xiao H."/>
            <person name="Zhou Y."/>
        </authorList>
    </citation>
    <scope>NUCLEOTIDE SEQUENCE [LARGE SCALE GENOMIC DNA]</scope>
    <source>
        <strain evidence="2">cv. Pinot noir / PN40024</strain>
        <tissue evidence="1">Leaf</tissue>
    </source>
</reference>
<name>A0ABY9DT70_VITVI</name>
<gene>
    <name evidence="1" type="ORF">VitviT2T_028177</name>
</gene>
<protein>
    <submittedName>
        <fullName evidence="1">Uncharacterized protein</fullName>
    </submittedName>
</protein>
<sequence length="73" mass="7982">MTNSRLWKTSTTLSRELKALDAMNSSGLWMTSTTLGHDNKALDAMNRTLASVLVFSLDGIVSSTRALSWSYGL</sequence>
<proteinExistence type="predicted"/>
<keyword evidence="2" id="KW-1185">Reference proteome</keyword>
<dbReference type="EMBL" id="CP126665">
    <property type="protein sequence ID" value="WKA10612.1"/>
    <property type="molecule type" value="Genomic_DNA"/>
</dbReference>
<dbReference type="Proteomes" id="UP001227230">
    <property type="component" value="Chromosome 18"/>
</dbReference>
<organism evidence="1 2">
    <name type="scientific">Vitis vinifera</name>
    <name type="common">Grape</name>
    <dbReference type="NCBI Taxonomy" id="29760"/>
    <lineage>
        <taxon>Eukaryota</taxon>
        <taxon>Viridiplantae</taxon>
        <taxon>Streptophyta</taxon>
        <taxon>Embryophyta</taxon>
        <taxon>Tracheophyta</taxon>
        <taxon>Spermatophyta</taxon>
        <taxon>Magnoliopsida</taxon>
        <taxon>eudicotyledons</taxon>
        <taxon>Gunneridae</taxon>
        <taxon>Pentapetalae</taxon>
        <taxon>rosids</taxon>
        <taxon>Vitales</taxon>
        <taxon>Vitaceae</taxon>
        <taxon>Viteae</taxon>
        <taxon>Vitis</taxon>
    </lineage>
</organism>
<evidence type="ECO:0000313" key="1">
    <source>
        <dbReference type="EMBL" id="WKA10612.1"/>
    </source>
</evidence>
<evidence type="ECO:0000313" key="2">
    <source>
        <dbReference type="Proteomes" id="UP001227230"/>
    </source>
</evidence>
<accession>A0ABY9DT70</accession>